<comment type="caution">
    <text evidence="2">The sequence shown here is derived from an EMBL/GenBank/DDBJ whole genome shotgun (WGS) entry which is preliminary data.</text>
</comment>
<evidence type="ECO:0000259" key="1">
    <source>
        <dbReference type="PROSITE" id="PS51707"/>
    </source>
</evidence>
<reference evidence="2" key="1">
    <citation type="submission" date="2022-10" db="EMBL/GenBank/DDBJ databases">
        <title>Description of Fervidibacillus gen. nov. in the family Fervidibacillaceae fam. nov. with two species, Fervidibacillus albus sp. nov., and Fervidibacillus halotolerans sp. nov., isolated from tidal flat sediments.</title>
        <authorList>
            <person name="Kwon K.K."/>
            <person name="Yang S.-H."/>
        </authorList>
    </citation>
    <scope>NUCLEOTIDE SEQUENCE</scope>
    <source>
        <strain evidence="2">JCM 19140</strain>
    </source>
</reference>
<dbReference type="Pfam" id="PF01928">
    <property type="entry name" value="CYTH"/>
    <property type="match status" value="1"/>
</dbReference>
<organism evidence="2 3">
    <name type="scientific">Perspicuibacillus lycopersici</name>
    <dbReference type="NCBI Taxonomy" id="1325689"/>
    <lineage>
        <taxon>Bacteria</taxon>
        <taxon>Bacillati</taxon>
        <taxon>Bacillota</taxon>
        <taxon>Bacilli</taxon>
        <taxon>Bacillales</taxon>
        <taxon>Bacillaceae</taxon>
        <taxon>Perspicuibacillus</taxon>
    </lineage>
</organism>
<dbReference type="InterPro" id="IPR023577">
    <property type="entry name" value="CYTH_domain"/>
</dbReference>
<dbReference type="EMBL" id="JAOUSF010000001">
    <property type="protein sequence ID" value="MCU9612430.1"/>
    <property type="molecule type" value="Genomic_DNA"/>
</dbReference>
<feature type="domain" description="CYTH" evidence="1">
    <location>
        <begin position="4"/>
        <end position="192"/>
    </location>
</feature>
<dbReference type="Gene3D" id="2.40.320.10">
    <property type="entry name" value="Hypothetical Protein Pfu-838710-001"/>
    <property type="match status" value="1"/>
</dbReference>
<keyword evidence="3" id="KW-1185">Reference proteome</keyword>
<dbReference type="PROSITE" id="PS51707">
    <property type="entry name" value="CYTH"/>
    <property type="match status" value="1"/>
</dbReference>
<evidence type="ECO:0000313" key="3">
    <source>
        <dbReference type="Proteomes" id="UP001209318"/>
    </source>
</evidence>
<dbReference type="InterPro" id="IPR033469">
    <property type="entry name" value="CYTH-like_dom_sf"/>
</dbReference>
<dbReference type="AlphaFoldDB" id="A0AAE3LLK6"/>
<accession>A0AAE3LLK6</accession>
<sequence length="195" mass="23031">MSQHLEIEYKNILMPNEFLQIQSYFNVSEQDFFMQENDYFDTADFSLKQLGCALRVRKKNGSYEFTLKEPQAIGLLETNEIITEADYNQLKNNQSFPSGRIYERLLSLTIDIPAVIYFGTLTTRRAETSYKNGLLVLDKSSYLKKEDYELEYEVIDPKLGEQNFLDLLSQFNIPKRKTDNKIVRFYKEKQRLLNN</sequence>
<dbReference type="InterPro" id="IPR009195">
    <property type="entry name" value="Uncharacterised_YjbK"/>
</dbReference>
<proteinExistence type="predicted"/>
<dbReference type="PIRSF" id="PIRSF012526">
    <property type="entry name" value="CYTH_UCP012526"/>
    <property type="match status" value="1"/>
</dbReference>
<dbReference type="SUPFAM" id="SSF55154">
    <property type="entry name" value="CYTH-like phosphatases"/>
    <property type="match status" value="1"/>
</dbReference>
<dbReference type="Proteomes" id="UP001209318">
    <property type="component" value="Unassembled WGS sequence"/>
</dbReference>
<protein>
    <submittedName>
        <fullName evidence="2">CYTH domain-containing protein</fullName>
    </submittedName>
</protein>
<name>A0AAE3LLK6_9BACI</name>
<dbReference type="CDD" id="cd07762">
    <property type="entry name" value="CYTH-like_Pase_1"/>
    <property type="match status" value="1"/>
</dbReference>
<gene>
    <name evidence="2" type="ORF">OEV98_02490</name>
</gene>
<evidence type="ECO:0000313" key="2">
    <source>
        <dbReference type="EMBL" id="MCU9612430.1"/>
    </source>
</evidence>
<dbReference type="RefSeq" id="WP_263071580.1">
    <property type="nucleotide sequence ID" value="NZ_JAOUSF010000001.1"/>
</dbReference>
<dbReference type="SMART" id="SM01118">
    <property type="entry name" value="CYTH"/>
    <property type="match status" value="1"/>
</dbReference>